<feature type="transmembrane region" description="Helical" evidence="2">
    <location>
        <begin position="193"/>
        <end position="212"/>
    </location>
</feature>
<feature type="transmembrane region" description="Helical" evidence="2">
    <location>
        <begin position="105"/>
        <end position="123"/>
    </location>
</feature>
<keyword evidence="2" id="KW-1133">Transmembrane helix</keyword>
<feature type="compositionally biased region" description="Low complexity" evidence="1">
    <location>
        <begin position="135"/>
        <end position="153"/>
    </location>
</feature>
<feature type="region of interest" description="Disordered" evidence="1">
    <location>
        <begin position="1"/>
        <end position="25"/>
    </location>
</feature>
<feature type="transmembrane region" description="Helical" evidence="2">
    <location>
        <begin position="163"/>
        <end position="186"/>
    </location>
</feature>
<dbReference type="EMBL" id="JAEHOC010000007">
    <property type="protein sequence ID" value="KAG2440078.1"/>
    <property type="molecule type" value="Genomic_DNA"/>
</dbReference>
<keyword evidence="4" id="KW-1185">Reference proteome</keyword>
<dbReference type="Proteomes" id="UP000650467">
    <property type="component" value="Unassembled WGS sequence"/>
</dbReference>
<organism evidence="3 4">
    <name type="scientific">Chlamydomonas incerta</name>
    <dbReference type="NCBI Taxonomy" id="51695"/>
    <lineage>
        <taxon>Eukaryota</taxon>
        <taxon>Viridiplantae</taxon>
        <taxon>Chlorophyta</taxon>
        <taxon>core chlorophytes</taxon>
        <taxon>Chlorophyceae</taxon>
        <taxon>CS clade</taxon>
        <taxon>Chlamydomonadales</taxon>
        <taxon>Chlamydomonadaceae</taxon>
        <taxon>Chlamydomonas</taxon>
    </lineage>
</organism>
<keyword evidence="2" id="KW-0812">Transmembrane</keyword>
<evidence type="ECO:0000313" key="3">
    <source>
        <dbReference type="EMBL" id="KAG2440078.1"/>
    </source>
</evidence>
<comment type="caution">
    <text evidence="3">The sequence shown here is derived from an EMBL/GenBank/DDBJ whole genome shotgun (WGS) entry which is preliminary data.</text>
</comment>
<protein>
    <submittedName>
        <fullName evidence="3">Uncharacterized protein</fullName>
    </submittedName>
</protein>
<sequence>MRTAALPASRGSAAAASARPRGTAPGACRQLRCPVVAAATLRPAASLGERLGASCPRSLSSSACSTSYAPLPSRRAGVCGRRGRGALLCRASFLPDAVDATFRNIITISAVVGISYALLLGAATPEPPAPPPAGPGQRALGPGSSSSSGSSRGAPGGAGDDNFVWGLMGFISCLPLFGWLSWALAAISDEDRAALYTLYAVLYGSPLLLRGLDWSDPWALTMLALCVAHVQAERIAQTEPQTLRAIQPVAAVGRLLRGAVGGTGSALSGLGGVLAQDARRVTRRPGGRADDAPAALGAGDDRLQLERDPDLVVRGGAMQDPRLDPTRDPELEDYAARELRQFDEQLRAAADERRRNQGQR</sequence>
<dbReference type="AlphaFoldDB" id="A0A835T7C9"/>
<proteinExistence type="predicted"/>
<dbReference type="OrthoDB" id="2014574at2759"/>
<feature type="region of interest" description="Disordered" evidence="1">
    <location>
        <begin position="127"/>
        <end position="155"/>
    </location>
</feature>
<name>A0A835T7C9_CHLIN</name>
<accession>A0A835T7C9</accession>
<evidence type="ECO:0000256" key="1">
    <source>
        <dbReference type="SAM" id="MobiDB-lite"/>
    </source>
</evidence>
<gene>
    <name evidence="3" type="ORF">HXX76_004192</name>
</gene>
<keyword evidence="2" id="KW-0472">Membrane</keyword>
<evidence type="ECO:0000313" key="4">
    <source>
        <dbReference type="Proteomes" id="UP000650467"/>
    </source>
</evidence>
<dbReference type="PANTHER" id="PTHR36804:SF1">
    <property type="entry name" value="OS04G0585600 PROTEIN"/>
    <property type="match status" value="1"/>
</dbReference>
<evidence type="ECO:0000256" key="2">
    <source>
        <dbReference type="SAM" id="Phobius"/>
    </source>
</evidence>
<dbReference type="PANTHER" id="PTHR36804">
    <property type="entry name" value="OSJNBA0013K16.11 PROTEIN"/>
    <property type="match status" value="1"/>
</dbReference>
<reference evidence="3" key="1">
    <citation type="journal article" date="2020" name="bioRxiv">
        <title>Comparative genomics of Chlamydomonas.</title>
        <authorList>
            <person name="Craig R.J."/>
            <person name="Hasan A.R."/>
            <person name="Ness R.W."/>
            <person name="Keightley P.D."/>
        </authorList>
    </citation>
    <scope>NUCLEOTIDE SEQUENCE</scope>
    <source>
        <strain evidence="3">SAG 7.73</strain>
    </source>
</reference>